<dbReference type="InterPro" id="IPR025636">
    <property type="entry name" value="DUF4294"/>
</dbReference>
<sequence>MRPLISFVFLSFLFCLSANAQSGTNVDSYQGLYLLETIVVDGDTIPVVTLRPAHISSSRKGRSQRYQRQYDKLHRNVVKTYPYAKVAGKLIKAYNENLSLLDTEAARDAYLDKCEEDLKAEFEGEINKMTRSQGVVLIKLIDRETGNTSYELIKQLKNGFTAFMWQGIAVMFGSDLKVNYDPAIDNTDYQIEEIVSMIESGQIEVDLRDVKTPAAKDVLEAKDKRLQRKMEKQRKKQNG</sequence>
<evidence type="ECO:0000313" key="3">
    <source>
        <dbReference type="Proteomes" id="UP000486602"/>
    </source>
</evidence>
<dbReference type="AlphaFoldDB" id="A0A7K3WNC9"/>
<dbReference type="EMBL" id="JAAGVY010000008">
    <property type="protein sequence ID" value="NEN23157.1"/>
    <property type="molecule type" value="Genomic_DNA"/>
</dbReference>
<dbReference type="Pfam" id="PF14127">
    <property type="entry name" value="DUF4294"/>
    <property type="match status" value="1"/>
</dbReference>
<keyword evidence="3" id="KW-1185">Reference proteome</keyword>
<feature type="chain" id="PRO_5029525046" evidence="1">
    <location>
        <begin position="21"/>
        <end position="239"/>
    </location>
</feature>
<dbReference type="Proteomes" id="UP000486602">
    <property type="component" value="Unassembled WGS sequence"/>
</dbReference>
<evidence type="ECO:0000313" key="2">
    <source>
        <dbReference type="EMBL" id="NEN23157.1"/>
    </source>
</evidence>
<keyword evidence="1" id="KW-0732">Signal</keyword>
<name>A0A7K3WNC9_9FLAO</name>
<gene>
    <name evidence="2" type="ORF">G3O08_06550</name>
</gene>
<evidence type="ECO:0000256" key="1">
    <source>
        <dbReference type="SAM" id="SignalP"/>
    </source>
</evidence>
<protein>
    <submittedName>
        <fullName evidence="2">DUF4294 domain-containing protein</fullName>
    </submittedName>
</protein>
<comment type="caution">
    <text evidence="2">The sequence shown here is derived from an EMBL/GenBank/DDBJ whole genome shotgun (WGS) entry which is preliminary data.</text>
</comment>
<accession>A0A7K3WNC9</accession>
<dbReference type="RefSeq" id="WP_163284090.1">
    <property type="nucleotide sequence ID" value="NZ_JAAGVY010000008.1"/>
</dbReference>
<proteinExistence type="predicted"/>
<reference evidence="2 3" key="1">
    <citation type="submission" date="2020-02" db="EMBL/GenBank/DDBJ databases">
        <title>Out from the shadows clarifying the taxonomy of the family Cryomorphaceae and related taxa by utilizing the GTDB taxonomic framework.</title>
        <authorList>
            <person name="Bowman J.P."/>
        </authorList>
    </citation>
    <scope>NUCLEOTIDE SEQUENCE [LARGE SCALE GENOMIC DNA]</scope>
    <source>
        <strain evidence="2 3">QSSC 1-22</strain>
    </source>
</reference>
<feature type="signal peptide" evidence="1">
    <location>
        <begin position="1"/>
        <end position="20"/>
    </location>
</feature>
<organism evidence="2 3">
    <name type="scientific">Cryomorpha ignava</name>
    <dbReference type="NCBI Taxonomy" id="101383"/>
    <lineage>
        <taxon>Bacteria</taxon>
        <taxon>Pseudomonadati</taxon>
        <taxon>Bacteroidota</taxon>
        <taxon>Flavobacteriia</taxon>
        <taxon>Flavobacteriales</taxon>
        <taxon>Cryomorphaceae</taxon>
        <taxon>Cryomorpha</taxon>
    </lineage>
</organism>